<dbReference type="InterPro" id="IPR045535">
    <property type="entry name" value="ThsA_Macro"/>
</dbReference>
<sequence>MAALLLQSYQAVWDEALFAGHAVPVALTVAAGSLAYGWWRARPARSVTRELDRPRCRIEVLPGDLFEQADSHLVIGFTDVFDTDVGDGRIVQKSSVQGQFLHRIYLDDVAGLDADLGKALTGIPFTPAAKALGKRHRYPIGTIATLGEPDRLFFCVAYSEMDAGLVAQSSADKLWLSLSRLWAELHDRGQRRPVAMPIVGATLARVDALDREALLRLVLLSFVAASRDRVLTDRLRIVVRPDEFSRLNRAELQAFLDSL</sequence>
<dbReference type="EMBL" id="JAENHO010000011">
    <property type="protein sequence ID" value="MBL7259410.1"/>
    <property type="molecule type" value="Genomic_DNA"/>
</dbReference>
<feature type="domain" description="Thoeris protein ThsA Macro" evidence="2">
    <location>
        <begin position="58"/>
        <end position="240"/>
    </location>
</feature>
<dbReference type="Proteomes" id="UP000598996">
    <property type="component" value="Unassembled WGS sequence"/>
</dbReference>
<keyword evidence="1" id="KW-0812">Transmembrane</keyword>
<accession>A0ABS1VY54</accession>
<evidence type="ECO:0000256" key="1">
    <source>
        <dbReference type="SAM" id="Phobius"/>
    </source>
</evidence>
<feature type="transmembrane region" description="Helical" evidence="1">
    <location>
        <begin position="16"/>
        <end position="39"/>
    </location>
</feature>
<protein>
    <recommendedName>
        <fullName evidence="2">Thoeris protein ThsA Macro domain-containing protein</fullName>
    </recommendedName>
</protein>
<organism evidence="3 4">
    <name type="scientific">Paractinoplanes lichenicola</name>
    <dbReference type="NCBI Taxonomy" id="2802976"/>
    <lineage>
        <taxon>Bacteria</taxon>
        <taxon>Bacillati</taxon>
        <taxon>Actinomycetota</taxon>
        <taxon>Actinomycetes</taxon>
        <taxon>Micromonosporales</taxon>
        <taxon>Micromonosporaceae</taxon>
        <taxon>Paractinoplanes</taxon>
    </lineage>
</organism>
<reference evidence="3 4" key="1">
    <citation type="submission" date="2021-01" db="EMBL/GenBank/DDBJ databases">
        <title>Actinoplanes sp. nov. LDG1-01 isolated from lichen.</title>
        <authorList>
            <person name="Saeng-In P."/>
            <person name="Phongsopitanun W."/>
            <person name="Kanchanasin P."/>
            <person name="Yuki M."/>
            <person name="Kudo T."/>
            <person name="Ohkuma M."/>
            <person name="Tanasupawat S."/>
        </authorList>
    </citation>
    <scope>NUCLEOTIDE SEQUENCE [LARGE SCALE GENOMIC DNA]</scope>
    <source>
        <strain evidence="3 4">LDG1-01</strain>
    </source>
</reference>
<evidence type="ECO:0000259" key="2">
    <source>
        <dbReference type="Pfam" id="PF20016"/>
    </source>
</evidence>
<dbReference type="Pfam" id="PF20016">
    <property type="entry name" value="ThsA_Macro"/>
    <property type="match status" value="1"/>
</dbReference>
<evidence type="ECO:0000313" key="4">
    <source>
        <dbReference type="Proteomes" id="UP000598996"/>
    </source>
</evidence>
<keyword evidence="1" id="KW-1133">Transmembrane helix</keyword>
<proteinExistence type="predicted"/>
<comment type="caution">
    <text evidence="3">The sequence shown here is derived from an EMBL/GenBank/DDBJ whole genome shotgun (WGS) entry which is preliminary data.</text>
</comment>
<keyword evidence="4" id="KW-1185">Reference proteome</keyword>
<dbReference type="RefSeq" id="WP_202996113.1">
    <property type="nucleotide sequence ID" value="NZ_JAENHO010000011.1"/>
</dbReference>
<keyword evidence="1" id="KW-0472">Membrane</keyword>
<name>A0ABS1VY54_9ACTN</name>
<gene>
    <name evidence="3" type="ORF">JKJ07_34355</name>
</gene>
<evidence type="ECO:0000313" key="3">
    <source>
        <dbReference type="EMBL" id="MBL7259410.1"/>
    </source>
</evidence>